<keyword evidence="2" id="KW-0233">DNA recombination</keyword>
<protein>
    <submittedName>
        <fullName evidence="4">Recombinase family protein</fullName>
    </submittedName>
</protein>
<dbReference type="SUPFAM" id="SSF53041">
    <property type="entry name" value="Resolvase-like"/>
    <property type="match status" value="1"/>
</dbReference>
<name>A0ABY7LXR5_9BACT</name>
<keyword evidence="1" id="KW-0238">DNA-binding</keyword>
<geneLocation type="plasmid" evidence="4 5">
    <name>unnamed2</name>
</geneLocation>
<dbReference type="InterPro" id="IPR050639">
    <property type="entry name" value="SSR_resolvase"/>
</dbReference>
<keyword evidence="5" id="KW-1185">Reference proteome</keyword>
<sequence length="178" mass="20810">MQIALYTLVPTKDKVQSVENQLPELRRFAAVHGWTIHKEYLKEESAGIGQRSQFKAVFADAHHRHFDMVLFWNIYRVNHEGAFPTLMYLNMLETHGVSYKSLIELLDSIMLFKDAIIAVLATTAKQALTRLSERTKTRLARAVAKRKTLSRPTMTSEVMSTLDRWKIWEHLLKDYVWY</sequence>
<evidence type="ECO:0000313" key="4">
    <source>
        <dbReference type="EMBL" id="WBA44311.1"/>
    </source>
</evidence>
<dbReference type="RefSeq" id="WP_269562329.1">
    <property type="nucleotide sequence ID" value="NZ_CP114769.1"/>
</dbReference>
<feature type="domain" description="Resolvase/invertase-type recombinase catalytic" evidence="3">
    <location>
        <begin position="3"/>
        <end position="148"/>
    </location>
</feature>
<reference evidence="4 5" key="1">
    <citation type="submission" date="2022-12" db="EMBL/GenBank/DDBJ databases">
        <title>Hymenobacter canadensis sp. nov. isolated from lake water of the Cambridge Bay, Canada.</title>
        <authorList>
            <person name="Kim W.H."/>
            <person name="Lee Y.M."/>
        </authorList>
    </citation>
    <scope>NUCLEOTIDE SEQUENCE [LARGE SCALE GENOMIC DNA]</scope>
    <source>
        <strain evidence="4 5">PAMC 29467</strain>
        <plasmid evidence="4 5">unnamed2</plasmid>
    </source>
</reference>
<accession>A0ABY7LXR5</accession>
<gene>
    <name evidence="4" type="ORF">O3303_21125</name>
</gene>
<dbReference type="PANTHER" id="PTHR30461">
    <property type="entry name" value="DNA-INVERTASE FROM LAMBDOID PROPHAGE"/>
    <property type="match status" value="1"/>
</dbReference>
<evidence type="ECO:0000259" key="3">
    <source>
        <dbReference type="SMART" id="SM00857"/>
    </source>
</evidence>
<dbReference type="SMART" id="SM00857">
    <property type="entry name" value="Resolvase"/>
    <property type="match status" value="1"/>
</dbReference>
<evidence type="ECO:0000256" key="2">
    <source>
        <dbReference type="ARBA" id="ARBA00023172"/>
    </source>
</evidence>
<dbReference type="PANTHER" id="PTHR30461:SF2">
    <property type="entry name" value="SERINE RECOMBINASE PINE-RELATED"/>
    <property type="match status" value="1"/>
</dbReference>
<dbReference type="InterPro" id="IPR036162">
    <property type="entry name" value="Resolvase-like_N_sf"/>
</dbReference>
<dbReference type="Gene3D" id="3.40.50.1390">
    <property type="entry name" value="Resolvase, N-terminal catalytic domain"/>
    <property type="match status" value="1"/>
</dbReference>
<evidence type="ECO:0000256" key="1">
    <source>
        <dbReference type="ARBA" id="ARBA00023125"/>
    </source>
</evidence>
<dbReference type="EMBL" id="CP114769">
    <property type="protein sequence ID" value="WBA44311.1"/>
    <property type="molecule type" value="Genomic_DNA"/>
</dbReference>
<proteinExistence type="predicted"/>
<dbReference type="Proteomes" id="UP001211005">
    <property type="component" value="Plasmid unnamed2"/>
</dbReference>
<dbReference type="InterPro" id="IPR006119">
    <property type="entry name" value="Resolv_N"/>
</dbReference>
<dbReference type="Pfam" id="PF00239">
    <property type="entry name" value="Resolvase"/>
    <property type="match status" value="1"/>
</dbReference>
<organism evidence="4 5">
    <name type="scientific">Hymenobacter canadensis</name>
    <dbReference type="NCBI Taxonomy" id="2999067"/>
    <lineage>
        <taxon>Bacteria</taxon>
        <taxon>Pseudomonadati</taxon>
        <taxon>Bacteroidota</taxon>
        <taxon>Cytophagia</taxon>
        <taxon>Cytophagales</taxon>
        <taxon>Hymenobacteraceae</taxon>
        <taxon>Hymenobacter</taxon>
    </lineage>
</organism>
<keyword evidence="4" id="KW-0614">Plasmid</keyword>
<evidence type="ECO:0000313" key="5">
    <source>
        <dbReference type="Proteomes" id="UP001211005"/>
    </source>
</evidence>